<feature type="transmembrane region" description="Helical" evidence="1">
    <location>
        <begin position="12"/>
        <end position="33"/>
    </location>
</feature>
<evidence type="ECO:0000313" key="2">
    <source>
        <dbReference type="EMBL" id="MFE8703879.1"/>
    </source>
</evidence>
<dbReference type="EMBL" id="JBIACK010000020">
    <property type="protein sequence ID" value="MFE8703879.1"/>
    <property type="molecule type" value="Genomic_DNA"/>
</dbReference>
<protein>
    <recommendedName>
        <fullName evidence="4">Flp pilus-assembly TadG-like N-terminal domain-containing protein</fullName>
    </recommendedName>
</protein>
<keyword evidence="1" id="KW-1133">Transmembrane helix</keyword>
<evidence type="ECO:0000256" key="1">
    <source>
        <dbReference type="SAM" id="Phobius"/>
    </source>
</evidence>
<keyword evidence="1" id="KW-0812">Transmembrane</keyword>
<proteinExistence type="predicted"/>
<dbReference type="RefSeq" id="WP_389364778.1">
    <property type="nucleotide sequence ID" value="NZ_JBIACK010000020.1"/>
</dbReference>
<evidence type="ECO:0008006" key="4">
    <source>
        <dbReference type="Google" id="ProtNLM"/>
    </source>
</evidence>
<keyword evidence="3" id="KW-1185">Reference proteome</keyword>
<comment type="caution">
    <text evidence="2">The sequence shown here is derived from an EMBL/GenBank/DDBJ whole genome shotgun (WGS) entry which is preliminary data.</text>
</comment>
<accession>A0ABW6KI71</accession>
<name>A0ABW6KI71_9BACI</name>
<gene>
    <name evidence="2" type="ORF">ACFYKX_25230</name>
</gene>
<organism evidence="2 3">
    <name type="scientific">Cytobacillus spartinae</name>
    <dbReference type="NCBI Taxonomy" id="3299023"/>
    <lineage>
        <taxon>Bacteria</taxon>
        <taxon>Bacillati</taxon>
        <taxon>Bacillota</taxon>
        <taxon>Bacilli</taxon>
        <taxon>Bacillales</taxon>
        <taxon>Bacillaceae</taxon>
        <taxon>Cytobacillus</taxon>
    </lineage>
</organism>
<keyword evidence="1" id="KW-0472">Membrane</keyword>
<sequence>MNYVKDEKGNAAIFMLWLLGMVAIVFILTINIVKVYIVKEHASLSVEQAAIAGTAALLERTKKAVENYDTRPTSDLLYIADRNLQISLDGASVGQLIESKKNDYMANGMDEGDALVKAVNKLLPERINRSPYLKWEMRNQLGLSSSDAYHIYTPAIMNIIADNKARTEDTEPTLSTTDWRIEVKSTVRFKSIADNKFITAFIDDLPQRGYGPKLIYLEDVYTGTIVFPTP</sequence>
<evidence type="ECO:0000313" key="3">
    <source>
        <dbReference type="Proteomes" id="UP001601059"/>
    </source>
</evidence>
<dbReference type="Proteomes" id="UP001601059">
    <property type="component" value="Unassembled WGS sequence"/>
</dbReference>
<reference evidence="2 3" key="1">
    <citation type="submission" date="2024-08" db="EMBL/GenBank/DDBJ databases">
        <title>Two novel Cytobacillus novel species.</title>
        <authorList>
            <person name="Liu G."/>
        </authorList>
    </citation>
    <scope>NUCLEOTIDE SEQUENCE [LARGE SCALE GENOMIC DNA]</scope>
    <source>
        <strain evidence="2 3">FJAT-54145</strain>
    </source>
</reference>